<dbReference type="Proteomes" id="UP001596220">
    <property type="component" value="Unassembled WGS sequence"/>
</dbReference>
<evidence type="ECO:0000313" key="1">
    <source>
        <dbReference type="EMBL" id="MFC6090871.1"/>
    </source>
</evidence>
<keyword evidence="2" id="KW-1185">Reference proteome</keyword>
<proteinExistence type="predicted"/>
<dbReference type="EMBL" id="JBHSQO010000014">
    <property type="protein sequence ID" value="MFC6090871.1"/>
    <property type="molecule type" value="Genomic_DNA"/>
</dbReference>
<name>A0ABW1P607_9PSEU</name>
<gene>
    <name evidence="1" type="ORF">ACFP3R_16450</name>
</gene>
<evidence type="ECO:0000313" key="2">
    <source>
        <dbReference type="Proteomes" id="UP001596220"/>
    </source>
</evidence>
<dbReference type="RefSeq" id="WP_380637071.1">
    <property type="nucleotide sequence ID" value="NZ_JBHSQO010000014.1"/>
</dbReference>
<comment type="caution">
    <text evidence="1">The sequence shown here is derived from an EMBL/GenBank/DDBJ whole genome shotgun (WGS) entry which is preliminary data.</text>
</comment>
<sequence length="158" mass="17215">MLPALATVAALERRIGVEVGTLEGADLGRAETDLEDASNLVRAETGNDWIGDDGTPAAPAPLVTVVLRAARRCYRNPDEFSSESEEGYTWRRDEDAVSPYLTQSEVSICQRYAGASSGLHTIATTRRDPRRLRYDVLLLPTSHGGDPLPAYDPDDVGW</sequence>
<organism evidence="1 2">
    <name type="scientific">Saccharothrix lopnurensis</name>
    <dbReference type="NCBI Taxonomy" id="1670621"/>
    <lineage>
        <taxon>Bacteria</taxon>
        <taxon>Bacillati</taxon>
        <taxon>Actinomycetota</taxon>
        <taxon>Actinomycetes</taxon>
        <taxon>Pseudonocardiales</taxon>
        <taxon>Pseudonocardiaceae</taxon>
        <taxon>Saccharothrix</taxon>
    </lineage>
</organism>
<accession>A0ABW1P607</accession>
<protein>
    <submittedName>
        <fullName evidence="1">Uncharacterized protein</fullName>
    </submittedName>
</protein>
<reference evidence="2" key="1">
    <citation type="journal article" date="2019" name="Int. J. Syst. Evol. Microbiol.">
        <title>The Global Catalogue of Microorganisms (GCM) 10K type strain sequencing project: providing services to taxonomists for standard genome sequencing and annotation.</title>
        <authorList>
            <consortium name="The Broad Institute Genomics Platform"/>
            <consortium name="The Broad Institute Genome Sequencing Center for Infectious Disease"/>
            <person name="Wu L."/>
            <person name="Ma J."/>
        </authorList>
    </citation>
    <scope>NUCLEOTIDE SEQUENCE [LARGE SCALE GENOMIC DNA]</scope>
    <source>
        <strain evidence="2">CGMCC 4.7246</strain>
    </source>
</reference>